<protein>
    <submittedName>
        <fullName evidence="9">Tubulin alpha-1 chain-like 3</fullName>
    </submittedName>
</protein>
<dbReference type="PRINTS" id="PR01161">
    <property type="entry name" value="TUBULIN"/>
</dbReference>
<dbReference type="GO" id="GO:0016787">
    <property type="term" value="F:hydrolase activity"/>
    <property type="evidence" value="ECO:0007669"/>
    <property type="project" value="UniProtKB-KW"/>
</dbReference>
<gene>
    <name evidence="9" type="primary">Tba1-L3</name>
    <name evidence="9" type="ORF">Hamer_G014574</name>
</gene>
<dbReference type="GO" id="GO:0005874">
    <property type="term" value="C:microtubule"/>
    <property type="evidence" value="ECO:0007669"/>
    <property type="project" value="UniProtKB-KW"/>
</dbReference>
<name>A0A8J5T8T8_HOMAM</name>
<organism evidence="9 10">
    <name type="scientific">Homarus americanus</name>
    <name type="common">American lobster</name>
    <dbReference type="NCBI Taxonomy" id="6706"/>
    <lineage>
        <taxon>Eukaryota</taxon>
        <taxon>Metazoa</taxon>
        <taxon>Ecdysozoa</taxon>
        <taxon>Arthropoda</taxon>
        <taxon>Crustacea</taxon>
        <taxon>Multicrustacea</taxon>
        <taxon>Malacostraca</taxon>
        <taxon>Eumalacostraca</taxon>
        <taxon>Eucarida</taxon>
        <taxon>Decapoda</taxon>
        <taxon>Pleocyemata</taxon>
        <taxon>Astacidea</taxon>
        <taxon>Nephropoidea</taxon>
        <taxon>Nephropidae</taxon>
        <taxon>Homarus</taxon>
    </lineage>
</organism>
<comment type="catalytic activity">
    <reaction evidence="6">
        <text>GTP + H2O = GDP + phosphate + H(+)</text>
        <dbReference type="Rhea" id="RHEA:19669"/>
        <dbReference type="ChEBI" id="CHEBI:15377"/>
        <dbReference type="ChEBI" id="CHEBI:15378"/>
        <dbReference type="ChEBI" id="CHEBI:37565"/>
        <dbReference type="ChEBI" id="CHEBI:43474"/>
        <dbReference type="ChEBI" id="CHEBI:58189"/>
    </reaction>
    <physiologicalReaction direction="left-to-right" evidence="6">
        <dbReference type="Rhea" id="RHEA:19670"/>
    </physiologicalReaction>
</comment>
<dbReference type="Proteomes" id="UP000747542">
    <property type="component" value="Unassembled WGS sequence"/>
</dbReference>
<evidence type="ECO:0000256" key="7">
    <source>
        <dbReference type="SAM" id="MobiDB-lite"/>
    </source>
</evidence>
<keyword evidence="5" id="KW-0342">GTP-binding</keyword>
<reference evidence="9" key="1">
    <citation type="journal article" date="2021" name="Sci. Adv.">
        <title>The American lobster genome reveals insights on longevity, neural, and immune adaptations.</title>
        <authorList>
            <person name="Polinski J.M."/>
            <person name="Zimin A.V."/>
            <person name="Clark K.F."/>
            <person name="Kohn A.B."/>
            <person name="Sadowski N."/>
            <person name="Timp W."/>
            <person name="Ptitsyn A."/>
            <person name="Khanna P."/>
            <person name="Romanova D.Y."/>
            <person name="Williams P."/>
            <person name="Greenwood S.J."/>
            <person name="Moroz L.L."/>
            <person name="Walt D.R."/>
            <person name="Bodnar A.G."/>
        </authorList>
    </citation>
    <scope>NUCLEOTIDE SEQUENCE</scope>
    <source>
        <strain evidence="9">GMGI-L3</strain>
    </source>
</reference>
<dbReference type="InterPro" id="IPR036525">
    <property type="entry name" value="Tubulin/FtsZ_GTPase_sf"/>
</dbReference>
<dbReference type="SUPFAM" id="SSF52490">
    <property type="entry name" value="Tubulin nucleotide-binding domain-like"/>
    <property type="match status" value="1"/>
</dbReference>
<evidence type="ECO:0000256" key="2">
    <source>
        <dbReference type="ARBA" id="ARBA00022701"/>
    </source>
</evidence>
<feature type="compositionally biased region" description="Pro residues" evidence="7">
    <location>
        <begin position="345"/>
        <end position="354"/>
    </location>
</feature>
<evidence type="ECO:0000256" key="4">
    <source>
        <dbReference type="ARBA" id="ARBA00022801"/>
    </source>
</evidence>
<evidence type="ECO:0000256" key="6">
    <source>
        <dbReference type="ARBA" id="ARBA00049117"/>
    </source>
</evidence>
<dbReference type="InterPro" id="IPR000217">
    <property type="entry name" value="Tubulin"/>
</dbReference>
<dbReference type="Gene3D" id="3.40.50.1440">
    <property type="entry name" value="Tubulin/FtsZ, GTPase domain"/>
    <property type="match status" value="1"/>
</dbReference>
<evidence type="ECO:0000313" key="9">
    <source>
        <dbReference type="EMBL" id="KAG7173250.1"/>
    </source>
</evidence>
<proteinExistence type="inferred from homology"/>
<evidence type="ECO:0000259" key="8">
    <source>
        <dbReference type="Pfam" id="PF00091"/>
    </source>
</evidence>
<dbReference type="PRINTS" id="PR01162">
    <property type="entry name" value="ALPHATUBULIN"/>
</dbReference>
<evidence type="ECO:0000313" key="10">
    <source>
        <dbReference type="Proteomes" id="UP000747542"/>
    </source>
</evidence>
<sequence>MWRECISIHVGQAGVQMGNACWELYCLEHGIQPDGMMPLDETIGYGDDSFNTFFSETRTGKHVPRAVFVDLEPTVVGEYLQFDLLLPYPTLRSTQPYPTPRSPILPHAAPLSLAALSLPRSLLAHLPHYPLRSPILPHAALPYLLQPYPCPTQPYPYSRSPYPTPRSPTLLYAALSYPTQPYLPHAAILPHTALSHPHAALQPILPHAALPTPTTPYAATPHPTASPQSRSLYYTFCRNYHRIPVNEKNFHITIDSLGYLKIMNKYDVITDDVKENVIDRLGYPEMLTRIHIAELLSYSPTPLQLHHPFPPTGHILPLHPSTFAHPFPHPYNSPIHPFATFPSTSPTPPSPSPPHYIGTILS</sequence>
<dbReference type="GO" id="GO:0007017">
    <property type="term" value="P:microtubule-based process"/>
    <property type="evidence" value="ECO:0007669"/>
    <property type="project" value="InterPro"/>
</dbReference>
<feature type="domain" description="Tubulin/FtsZ GTPase" evidence="8">
    <location>
        <begin position="4"/>
        <end position="79"/>
    </location>
</feature>
<dbReference type="PANTHER" id="PTHR11588">
    <property type="entry name" value="TUBULIN"/>
    <property type="match status" value="1"/>
</dbReference>
<evidence type="ECO:0000256" key="3">
    <source>
        <dbReference type="ARBA" id="ARBA00022741"/>
    </source>
</evidence>
<comment type="caution">
    <text evidence="9">The sequence shown here is derived from an EMBL/GenBank/DDBJ whole genome shotgun (WGS) entry which is preliminary data.</text>
</comment>
<dbReference type="GO" id="GO:0005525">
    <property type="term" value="F:GTP binding"/>
    <property type="evidence" value="ECO:0007669"/>
    <property type="project" value="UniProtKB-KW"/>
</dbReference>
<dbReference type="EMBL" id="JAHLQT010010116">
    <property type="protein sequence ID" value="KAG7173250.1"/>
    <property type="molecule type" value="Genomic_DNA"/>
</dbReference>
<evidence type="ECO:0000256" key="5">
    <source>
        <dbReference type="ARBA" id="ARBA00023134"/>
    </source>
</evidence>
<keyword evidence="4" id="KW-0378">Hydrolase</keyword>
<dbReference type="Pfam" id="PF00091">
    <property type="entry name" value="Tubulin"/>
    <property type="match status" value="1"/>
</dbReference>
<comment type="similarity">
    <text evidence="1">Belongs to the tubulin family.</text>
</comment>
<dbReference type="AlphaFoldDB" id="A0A8J5T8T8"/>
<keyword evidence="3" id="KW-0547">Nucleotide-binding</keyword>
<dbReference type="InterPro" id="IPR003008">
    <property type="entry name" value="Tubulin_FtsZ_GTPase"/>
</dbReference>
<keyword evidence="2" id="KW-0493">Microtubule</keyword>
<keyword evidence="10" id="KW-1185">Reference proteome</keyword>
<accession>A0A8J5T8T8</accession>
<feature type="region of interest" description="Disordered" evidence="7">
    <location>
        <begin position="340"/>
        <end position="362"/>
    </location>
</feature>
<dbReference type="InterPro" id="IPR002452">
    <property type="entry name" value="Alpha_tubulin"/>
</dbReference>
<evidence type="ECO:0000256" key="1">
    <source>
        <dbReference type="ARBA" id="ARBA00009636"/>
    </source>
</evidence>
<dbReference type="GO" id="GO:0005200">
    <property type="term" value="F:structural constituent of cytoskeleton"/>
    <property type="evidence" value="ECO:0007669"/>
    <property type="project" value="InterPro"/>
</dbReference>